<feature type="region of interest" description="Disordered" evidence="1">
    <location>
        <begin position="137"/>
        <end position="183"/>
    </location>
</feature>
<dbReference type="Gene3D" id="2.40.50.140">
    <property type="entry name" value="Nucleic acid-binding proteins"/>
    <property type="match status" value="2"/>
</dbReference>
<dbReference type="Pfam" id="PF08646">
    <property type="entry name" value="Rep_fac-A_C"/>
    <property type="match status" value="1"/>
</dbReference>
<dbReference type="AlphaFoldDB" id="A0A2U1M3F2"/>
<dbReference type="Proteomes" id="UP000245207">
    <property type="component" value="Unassembled WGS sequence"/>
</dbReference>
<evidence type="ECO:0000313" key="4">
    <source>
        <dbReference type="Proteomes" id="UP000245207"/>
    </source>
</evidence>
<feature type="region of interest" description="Disordered" evidence="1">
    <location>
        <begin position="199"/>
        <end position="258"/>
    </location>
</feature>
<feature type="domain" description="Replication factor A C-terminal" evidence="2">
    <location>
        <begin position="737"/>
        <end position="849"/>
    </location>
</feature>
<keyword evidence="3" id="KW-0347">Helicase</keyword>
<dbReference type="InterPro" id="IPR013955">
    <property type="entry name" value="Rep_factor-A_C"/>
</dbReference>
<protein>
    <submittedName>
        <fullName evidence="3">DNA helicase Pif1-like protein</fullName>
    </submittedName>
</protein>
<proteinExistence type="predicted"/>
<keyword evidence="4" id="KW-1185">Reference proteome</keyword>
<feature type="compositionally biased region" description="Polar residues" evidence="1">
    <location>
        <begin position="199"/>
        <end position="218"/>
    </location>
</feature>
<dbReference type="STRING" id="35608.A0A2U1M3F2"/>
<gene>
    <name evidence="3" type="ORF">CTI12_AA278630</name>
</gene>
<dbReference type="SUPFAM" id="SSF50249">
    <property type="entry name" value="Nucleic acid-binding proteins"/>
    <property type="match status" value="1"/>
</dbReference>
<evidence type="ECO:0000259" key="2">
    <source>
        <dbReference type="Pfam" id="PF08646"/>
    </source>
</evidence>
<dbReference type="InterPro" id="IPR012340">
    <property type="entry name" value="NA-bd_OB-fold"/>
</dbReference>
<sequence length="991" mass="112433">MVAVVVKMMMSILNGGRDEKSGTLEECCKGGGVREKVETPLDFPPIIIPPTVYKGLYDSTCNKDTWINGPFNQSVFPITGNQKALPYSNNGTIGTTGLRVSVPMVHGEGSSHAQEPESIRNPYDKWPYTFENGHPNHKQGQWTNGQKKMVTAHTSQKKRKEKSTTANPTLYDKGSVGQKHKKPVTNGQNVQYKMPYSASGTTTDSCNMEGTGTSSQMEIRTCAKESRKKSRNQTRADTQNNYLHNSKSVSTSTGANTDTRQGVSDLYNDLGDCDCVCEYCGALFWYGERLRSHSQRGKVRYGKCCVGGQLCLENEIDPPPMEPFGGIENSNLKREIVERLIQSLDQHNELVQVFRTARDKCNEGSLPEFKIQLYNVTAAKQYQLPSAGTLGAIVLEPDANTETDFDMIIEYKDKQPKRINKLHSSYMSLQFPLLFVYGQPGYNTDLRFRDVNGKRKRSKVSMNVYYKYQIHQRLNQYDEDDPDDTSWVTIPQEYLIPNDDNSIQTLMDFIYDEYTLKNPTAQIMEAYIRDLRPRDRDKVIEAKIYRSWMARDPPDVTEKGYRAILLDKQGDAIQANTDINDKSHFTNILIPGRTYRISGFGCVPTDNWPQTLENTTSLSFTKLTKFDTIASTGFPNHYFDFVAYNQLPSKVVDPNDTTRKEYPVLTDYIGCYMRSGEKEKWGNPNKNQMINRKIEIQNLKYRALFNINPPLQIVRHPYQDREQEKMRNRIPLTGVRFTCEGVITSINTLREWYYPACTKCINKVEVHEDAFDCKIHGPLELPDYKFNFKTYITDGTATAMLTFFTPKADEFVGVKCNALVQSLKNPDPKEIPEELQAIVGRKHIFQFHFNTSAKHRPPDFIFNQILDEPTVPPQIEATPSGSHPIEQAPNLTEGGSTSETATNLHTRITSPTEGPQQLESSQGMTAKADILQSPDNIIMQKDTGTGTATPPTPHMGMQTRSKTEDAARKTIKRPLFPEETAETKKRDLRYR</sequence>
<accession>A0A2U1M3F2</accession>
<evidence type="ECO:0000313" key="3">
    <source>
        <dbReference type="EMBL" id="PWA55781.1"/>
    </source>
</evidence>
<feature type="compositionally biased region" description="Polar residues" evidence="1">
    <location>
        <begin position="233"/>
        <end position="258"/>
    </location>
</feature>
<feature type="compositionally biased region" description="Basic and acidic residues" evidence="1">
    <location>
        <begin position="981"/>
        <end position="991"/>
    </location>
</feature>
<comment type="caution">
    <text evidence="3">The sequence shown here is derived from an EMBL/GenBank/DDBJ whole genome shotgun (WGS) entry which is preliminary data.</text>
</comment>
<organism evidence="3 4">
    <name type="scientific">Artemisia annua</name>
    <name type="common">Sweet wormwood</name>
    <dbReference type="NCBI Taxonomy" id="35608"/>
    <lineage>
        <taxon>Eukaryota</taxon>
        <taxon>Viridiplantae</taxon>
        <taxon>Streptophyta</taxon>
        <taxon>Embryophyta</taxon>
        <taxon>Tracheophyta</taxon>
        <taxon>Spermatophyta</taxon>
        <taxon>Magnoliopsida</taxon>
        <taxon>eudicotyledons</taxon>
        <taxon>Gunneridae</taxon>
        <taxon>Pentapetalae</taxon>
        <taxon>asterids</taxon>
        <taxon>campanulids</taxon>
        <taxon>Asterales</taxon>
        <taxon>Asteraceae</taxon>
        <taxon>Asteroideae</taxon>
        <taxon>Anthemideae</taxon>
        <taxon>Artemisiinae</taxon>
        <taxon>Artemisia</taxon>
    </lineage>
</organism>
<keyword evidence="3" id="KW-0378">Hydrolase</keyword>
<dbReference type="PANTHER" id="PTHR45786:SF74">
    <property type="entry name" value="ATP-DEPENDENT DNA HELICASE"/>
    <property type="match status" value="1"/>
</dbReference>
<keyword evidence="3" id="KW-0067">ATP-binding</keyword>
<keyword evidence="3" id="KW-0547">Nucleotide-binding</keyword>
<dbReference type="PANTHER" id="PTHR45786">
    <property type="entry name" value="DNA BINDING PROTEIN-LIKE"/>
    <property type="match status" value="1"/>
</dbReference>
<reference evidence="3 4" key="1">
    <citation type="journal article" date="2018" name="Mol. Plant">
        <title>The genome of Artemisia annua provides insight into the evolution of Asteraceae family and artemisinin biosynthesis.</title>
        <authorList>
            <person name="Shen Q."/>
            <person name="Zhang L."/>
            <person name="Liao Z."/>
            <person name="Wang S."/>
            <person name="Yan T."/>
            <person name="Shi P."/>
            <person name="Liu M."/>
            <person name="Fu X."/>
            <person name="Pan Q."/>
            <person name="Wang Y."/>
            <person name="Lv Z."/>
            <person name="Lu X."/>
            <person name="Zhang F."/>
            <person name="Jiang W."/>
            <person name="Ma Y."/>
            <person name="Chen M."/>
            <person name="Hao X."/>
            <person name="Li L."/>
            <person name="Tang Y."/>
            <person name="Lv G."/>
            <person name="Zhou Y."/>
            <person name="Sun X."/>
            <person name="Brodelius P.E."/>
            <person name="Rose J.K.C."/>
            <person name="Tang K."/>
        </authorList>
    </citation>
    <scope>NUCLEOTIDE SEQUENCE [LARGE SCALE GENOMIC DNA]</scope>
    <source>
        <strain evidence="4">cv. Huhao1</strain>
        <tissue evidence="3">Leaf</tissue>
    </source>
</reference>
<feature type="region of interest" description="Disordered" evidence="1">
    <location>
        <begin position="940"/>
        <end position="991"/>
    </location>
</feature>
<evidence type="ECO:0000256" key="1">
    <source>
        <dbReference type="SAM" id="MobiDB-lite"/>
    </source>
</evidence>
<name>A0A2U1M3F2_ARTAN</name>
<dbReference type="EMBL" id="PKPP01006665">
    <property type="protein sequence ID" value="PWA55781.1"/>
    <property type="molecule type" value="Genomic_DNA"/>
</dbReference>
<dbReference type="GO" id="GO:0004386">
    <property type="term" value="F:helicase activity"/>
    <property type="evidence" value="ECO:0007669"/>
    <property type="project" value="UniProtKB-KW"/>
</dbReference>